<comment type="caution">
    <text evidence="11">The sequence shown here is derived from an EMBL/GenBank/DDBJ whole genome shotgun (WGS) entry which is preliminary data.</text>
</comment>
<comment type="subunit">
    <text evidence="10">Component of the NDC80 complex.</text>
</comment>
<dbReference type="PANTHER" id="PTHR22142:SF2">
    <property type="entry name" value="KINETOCHORE PROTEIN SPC24"/>
    <property type="match status" value="1"/>
</dbReference>
<dbReference type="GO" id="GO:0005634">
    <property type="term" value="C:nucleus"/>
    <property type="evidence" value="ECO:0007669"/>
    <property type="project" value="UniProtKB-SubCell"/>
</dbReference>
<keyword evidence="6" id="KW-0175">Coiled coil</keyword>
<evidence type="ECO:0000256" key="4">
    <source>
        <dbReference type="ARBA" id="ARBA00022776"/>
    </source>
</evidence>
<dbReference type="PANTHER" id="PTHR22142">
    <property type="match status" value="1"/>
</dbReference>
<protein>
    <recommendedName>
        <fullName evidence="10">Kinetochore protein Spc24</fullName>
    </recommendedName>
</protein>
<keyword evidence="12" id="KW-1185">Reference proteome</keyword>
<evidence type="ECO:0000313" key="11">
    <source>
        <dbReference type="EMBL" id="TIA88856.1"/>
    </source>
</evidence>
<dbReference type="InterPro" id="IPR013252">
    <property type="entry name" value="Ndc80_Spc24"/>
</dbReference>
<organism evidence="11 12">
    <name type="scientific">Wallemia hederae</name>
    <dbReference type="NCBI Taxonomy" id="1540922"/>
    <lineage>
        <taxon>Eukaryota</taxon>
        <taxon>Fungi</taxon>
        <taxon>Dikarya</taxon>
        <taxon>Basidiomycota</taxon>
        <taxon>Wallemiomycotina</taxon>
        <taxon>Wallemiomycetes</taxon>
        <taxon>Wallemiales</taxon>
        <taxon>Wallemiaceae</taxon>
        <taxon>Wallemia</taxon>
    </lineage>
</organism>
<evidence type="ECO:0000256" key="3">
    <source>
        <dbReference type="ARBA" id="ARBA00022618"/>
    </source>
</evidence>
<keyword evidence="3 10" id="KW-0132">Cell division</keyword>
<comment type="subcellular location">
    <subcellularLocation>
        <location evidence="10">Nucleus</location>
    </subcellularLocation>
    <subcellularLocation>
        <location evidence="10">Chromosome</location>
        <location evidence="10">Centromere</location>
        <location evidence="10">Kinetochore</location>
    </subcellularLocation>
</comment>
<evidence type="ECO:0000256" key="7">
    <source>
        <dbReference type="ARBA" id="ARBA00023242"/>
    </source>
</evidence>
<keyword evidence="5 10" id="KW-0995">Kinetochore</keyword>
<dbReference type="Proteomes" id="UP000310189">
    <property type="component" value="Unassembled WGS sequence"/>
</dbReference>
<keyword evidence="4 10" id="KW-0498">Mitosis</keyword>
<evidence type="ECO:0000256" key="5">
    <source>
        <dbReference type="ARBA" id="ARBA00022838"/>
    </source>
</evidence>
<evidence type="ECO:0000256" key="9">
    <source>
        <dbReference type="ARBA" id="ARBA00023328"/>
    </source>
</evidence>
<keyword evidence="7 10" id="KW-0539">Nucleus</keyword>
<comment type="function">
    <text evidence="10">Acts as a component of the essential kinetochore-associated NDC80 complex, which is required for chromosome segregation and spindle checkpoint activity.</text>
</comment>
<keyword evidence="2 10" id="KW-0158">Chromosome</keyword>
<proteinExistence type="inferred from homology"/>
<evidence type="ECO:0000256" key="1">
    <source>
        <dbReference type="ARBA" id="ARBA00007804"/>
    </source>
</evidence>
<evidence type="ECO:0000256" key="8">
    <source>
        <dbReference type="ARBA" id="ARBA00023306"/>
    </source>
</evidence>
<dbReference type="EMBL" id="SPNW01000033">
    <property type="protein sequence ID" value="TIA88856.1"/>
    <property type="molecule type" value="Genomic_DNA"/>
</dbReference>
<evidence type="ECO:0000256" key="6">
    <source>
        <dbReference type="ARBA" id="ARBA00023054"/>
    </source>
</evidence>
<evidence type="ECO:0000313" key="12">
    <source>
        <dbReference type="Proteomes" id="UP000310189"/>
    </source>
</evidence>
<keyword evidence="9 10" id="KW-0137">Centromere</keyword>
<reference evidence="11 12" key="1">
    <citation type="submission" date="2019-03" db="EMBL/GenBank/DDBJ databases">
        <title>Sequencing 23 genomes of Wallemia ichthyophaga.</title>
        <authorList>
            <person name="Gostincar C."/>
        </authorList>
    </citation>
    <scope>NUCLEOTIDE SEQUENCE [LARGE SCALE GENOMIC DNA]</scope>
    <source>
        <strain evidence="11 12">EXF-5753</strain>
    </source>
</reference>
<sequence length="213" mass="24095">MEPEMETVAVQQQPEGSQSLAEPISIMKEVMHSNLLNAEGDTALLDGLDQLMKKRAEERAVTKDNAKQSLRNLTRQLENARLAATRPSTVMTTEQHQEHMIQQDNKKFQHANTITELEQSVTKCESTLNKLKAEWSELETMRPADEHSADQVVLSLKILRDLGFEIVTDDHRGKVNKVLVRNDESNDLNSVVLDKNASAFFHSNYLWKLAGSE</sequence>
<gene>
    <name evidence="11" type="ORF">E3P99_02370</name>
</gene>
<accession>A0A4T0FPU3</accession>
<dbReference type="GO" id="GO:0031262">
    <property type="term" value="C:Ndc80 complex"/>
    <property type="evidence" value="ECO:0007669"/>
    <property type="project" value="TreeGrafter"/>
</dbReference>
<dbReference type="SUPFAM" id="SSF143026">
    <property type="entry name" value="Kinetochore globular domain"/>
    <property type="match status" value="1"/>
</dbReference>
<dbReference type="GO" id="GO:0007059">
    <property type="term" value="P:chromosome segregation"/>
    <property type="evidence" value="ECO:0007669"/>
    <property type="project" value="TreeGrafter"/>
</dbReference>
<dbReference type="InterPro" id="IPR038066">
    <property type="entry name" value="Spc24_Fungi_globular_sf"/>
</dbReference>
<dbReference type="OrthoDB" id="3344830at2759"/>
<dbReference type="AlphaFoldDB" id="A0A4T0FPU3"/>
<name>A0A4T0FPU3_9BASI</name>
<evidence type="ECO:0000256" key="10">
    <source>
        <dbReference type="RuleBase" id="RU368011"/>
    </source>
</evidence>
<dbReference type="GO" id="GO:0051301">
    <property type="term" value="P:cell division"/>
    <property type="evidence" value="ECO:0007669"/>
    <property type="project" value="UniProtKB-UniRule"/>
</dbReference>
<dbReference type="Pfam" id="PF08286">
    <property type="entry name" value="Spc24"/>
    <property type="match status" value="1"/>
</dbReference>
<comment type="similarity">
    <text evidence="1 10">Belongs to the SPC24 family.</text>
</comment>
<dbReference type="GO" id="GO:0008017">
    <property type="term" value="F:microtubule binding"/>
    <property type="evidence" value="ECO:0007669"/>
    <property type="project" value="TreeGrafter"/>
</dbReference>
<dbReference type="Gene3D" id="3.30.160.430">
    <property type="match status" value="1"/>
</dbReference>
<evidence type="ECO:0000256" key="2">
    <source>
        <dbReference type="ARBA" id="ARBA00022454"/>
    </source>
</evidence>
<keyword evidence="8 10" id="KW-0131">Cell cycle</keyword>
<dbReference type="CDD" id="cd11565">
    <property type="entry name" value="RWD_Spc24"/>
    <property type="match status" value="1"/>
</dbReference>